<dbReference type="SUPFAM" id="SSF54236">
    <property type="entry name" value="Ubiquitin-like"/>
    <property type="match status" value="1"/>
</dbReference>
<dbReference type="Pfam" id="PF02179">
    <property type="entry name" value="BAG"/>
    <property type="match status" value="1"/>
</dbReference>
<reference evidence="4 5" key="1">
    <citation type="journal article" date="2016" name="Genome Biol. Evol.">
        <title>Divergent and convergent evolution of fungal pathogenicity.</title>
        <authorList>
            <person name="Shang Y."/>
            <person name="Xiao G."/>
            <person name="Zheng P."/>
            <person name="Cen K."/>
            <person name="Zhan S."/>
            <person name="Wang C."/>
        </authorList>
    </citation>
    <scope>NUCLEOTIDE SEQUENCE [LARGE SCALE GENOMIC DNA]</scope>
    <source>
        <strain evidence="4 5">ARSEF 2679</strain>
    </source>
</reference>
<feature type="region of interest" description="Disordered" evidence="1">
    <location>
        <begin position="22"/>
        <end position="74"/>
    </location>
</feature>
<dbReference type="InterPro" id="IPR029071">
    <property type="entry name" value="Ubiquitin-like_domsf"/>
</dbReference>
<evidence type="ECO:0000313" key="4">
    <source>
        <dbReference type="EMBL" id="OAA48817.1"/>
    </source>
</evidence>
<evidence type="ECO:0000259" key="3">
    <source>
        <dbReference type="PROSITE" id="PS51035"/>
    </source>
</evidence>
<dbReference type="GeneID" id="30025775"/>
<feature type="domain" description="Ubiquitin-like" evidence="2">
    <location>
        <begin position="244"/>
        <end position="279"/>
    </location>
</feature>
<dbReference type="InterPro" id="IPR003103">
    <property type="entry name" value="BAG_domain"/>
</dbReference>
<feature type="domain" description="BAG" evidence="3">
    <location>
        <begin position="367"/>
        <end position="431"/>
    </location>
</feature>
<dbReference type="Proteomes" id="UP000076744">
    <property type="component" value="Unassembled WGS sequence"/>
</dbReference>
<sequence>MIQPTFSQPADLFSWIDCCPTPRSHQPSARIAPDHDKSCDLVDDQRPDRFSDPSSLGPSSSGPPPYPPDDKVDSTRAAVASPGALQNIGSYITGTLDTLSATLDSSNQYIATTLGLHPSLVYTAAAVLLAVPVTMSRYGWSRGSPYASQPGGVPAITEDDYAYITSQDIDDAGLAAPALSAPRRQHSPAATADDDVLLIKHRGVNYPTHFPHGAIDDGRLQVHDVALRAGLMMSLSERETRSLRFVYKGRQLKSPSAPVREYGIRNNSTLMAILPEGGGFGGRADGSDEETVVVNESKSQRKNRRRKEAKKRIDGGDGGDDAASSPRDNTSSAGAKSPSPIPGAAGQKRINELADEFNSKWLPLCNKFIAKPPADPRKRTDEHLRLSETVMQLILLKLDEVEPEGNPDVRQSRKDLTRTVQDVLRQLDVAAGTLDE</sequence>
<protein>
    <submittedName>
        <fullName evidence="4">BAG domain protein</fullName>
    </submittedName>
</protein>
<organism evidence="4 5">
    <name type="scientific">Cordyceps fumosorosea (strain ARSEF 2679)</name>
    <name type="common">Isaria fumosorosea</name>
    <dbReference type="NCBI Taxonomy" id="1081104"/>
    <lineage>
        <taxon>Eukaryota</taxon>
        <taxon>Fungi</taxon>
        <taxon>Dikarya</taxon>
        <taxon>Ascomycota</taxon>
        <taxon>Pezizomycotina</taxon>
        <taxon>Sordariomycetes</taxon>
        <taxon>Hypocreomycetidae</taxon>
        <taxon>Hypocreales</taxon>
        <taxon>Cordycipitaceae</taxon>
        <taxon>Cordyceps</taxon>
    </lineage>
</organism>
<dbReference type="PROSITE" id="PS51035">
    <property type="entry name" value="BAG"/>
    <property type="match status" value="1"/>
</dbReference>
<dbReference type="SUPFAM" id="SSF63491">
    <property type="entry name" value="BAG domain"/>
    <property type="match status" value="1"/>
</dbReference>
<comment type="caution">
    <text evidence="4">The sequence shown here is derived from an EMBL/GenBank/DDBJ whole genome shotgun (WGS) entry which is preliminary data.</text>
</comment>
<dbReference type="RefSeq" id="XP_018699766.1">
    <property type="nucleotide sequence ID" value="XM_018853085.1"/>
</dbReference>
<dbReference type="PROSITE" id="PS50053">
    <property type="entry name" value="UBIQUITIN_2"/>
    <property type="match status" value="1"/>
</dbReference>
<dbReference type="SMART" id="SM00264">
    <property type="entry name" value="BAG"/>
    <property type="match status" value="1"/>
</dbReference>
<evidence type="ECO:0000256" key="1">
    <source>
        <dbReference type="SAM" id="MobiDB-lite"/>
    </source>
</evidence>
<keyword evidence="5" id="KW-1185">Reference proteome</keyword>
<dbReference type="InterPro" id="IPR036533">
    <property type="entry name" value="BAG_dom_sf"/>
</dbReference>
<feature type="compositionally biased region" description="Basic and acidic residues" evidence="1">
    <location>
        <begin position="32"/>
        <end position="51"/>
    </location>
</feature>
<dbReference type="STRING" id="1081104.A0A167I9C1"/>
<evidence type="ECO:0000313" key="5">
    <source>
        <dbReference type="Proteomes" id="UP000076744"/>
    </source>
</evidence>
<evidence type="ECO:0000259" key="2">
    <source>
        <dbReference type="PROSITE" id="PS50053"/>
    </source>
</evidence>
<name>A0A167I9C1_CORFA</name>
<dbReference type="EMBL" id="AZHB01000050">
    <property type="protein sequence ID" value="OAA48817.1"/>
    <property type="molecule type" value="Genomic_DNA"/>
</dbReference>
<dbReference type="InterPro" id="IPR000626">
    <property type="entry name" value="Ubiquitin-like_dom"/>
</dbReference>
<dbReference type="AlphaFoldDB" id="A0A167I9C1"/>
<dbReference type="OrthoDB" id="417450at2759"/>
<feature type="compositionally biased region" description="Basic residues" evidence="1">
    <location>
        <begin position="300"/>
        <end position="310"/>
    </location>
</feature>
<feature type="region of interest" description="Disordered" evidence="1">
    <location>
        <begin position="281"/>
        <end position="346"/>
    </location>
</feature>
<dbReference type="GO" id="GO:0051087">
    <property type="term" value="F:protein-folding chaperone binding"/>
    <property type="evidence" value="ECO:0007669"/>
    <property type="project" value="InterPro"/>
</dbReference>
<gene>
    <name evidence="4" type="ORF">ISF_09483</name>
</gene>
<accession>A0A167I9C1</accession>
<dbReference type="Gene3D" id="1.20.58.120">
    <property type="entry name" value="BAG domain"/>
    <property type="match status" value="1"/>
</dbReference>
<proteinExistence type="predicted"/>